<dbReference type="Pfam" id="PF03478">
    <property type="entry name" value="Beta-prop_KIB1-4"/>
    <property type="match status" value="1"/>
</dbReference>
<sequence>MHGTWWPDLPPELLREVSSRLHVGADFIRFHAVCKPWRDSHGPSTTTGTCQLLPWLLAPSKKSGDSLNFRCVFSNTSYVTPPAISDGSGTGMNWVASADGTAVRYFIAFDPHGLTLHDPLAGGPPTHLPDENVHRRLEENPTGIIHSDGAVLLFSKHDSFDTSTAEFRAALLRPGDTEWTFIHRTLESPSDGEFCVAYHNGKIHVTVEDSLWHVVSVTGESTAATNNDDLQVPRPRSMPRQCDGYLYERSYVLESRGELLWVSVHILMHYPDKGKNGVNDLVDALSMSMHTLEEVTKETEKLLWTRKDGRSLEDRVLFLGWPNSFALDASRLGMSGGFAYFLYYDDQGGCRLHERHGVFRHNLIDNTTEFVEWLPQGWDKEMCVWLLPQLTIAPVNQGPATTSRSNNTCAGVLMPNLLQEEDRDFTGYWNHRYISPEEKKPERSLKGKHVEEDGESEELTGARRVYNGWA</sequence>
<feature type="region of interest" description="Disordered" evidence="1">
    <location>
        <begin position="438"/>
        <end position="470"/>
    </location>
</feature>
<dbReference type="PANTHER" id="PTHR33110:SF129">
    <property type="entry name" value="DUF295 DOMAIN-CONTAINING PROTEIN"/>
    <property type="match status" value="1"/>
</dbReference>
<proteinExistence type="predicted"/>
<dbReference type="EnsemblPlants" id="EMT19678">
    <property type="protein sequence ID" value="EMT19678"/>
    <property type="gene ID" value="F775_13829"/>
</dbReference>
<organism evidence="3">
    <name type="scientific">Aegilops tauschii</name>
    <name type="common">Tausch's goatgrass</name>
    <name type="synonym">Aegilops squarrosa</name>
    <dbReference type="NCBI Taxonomy" id="37682"/>
    <lineage>
        <taxon>Eukaryota</taxon>
        <taxon>Viridiplantae</taxon>
        <taxon>Streptophyta</taxon>
        <taxon>Embryophyta</taxon>
        <taxon>Tracheophyta</taxon>
        <taxon>Spermatophyta</taxon>
        <taxon>Magnoliopsida</taxon>
        <taxon>Liliopsida</taxon>
        <taxon>Poales</taxon>
        <taxon>Poaceae</taxon>
        <taxon>BOP clade</taxon>
        <taxon>Pooideae</taxon>
        <taxon>Triticodae</taxon>
        <taxon>Triticeae</taxon>
        <taxon>Triticinae</taxon>
        <taxon>Aegilops</taxon>
    </lineage>
</organism>
<accession>R7WCJ2</accession>
<feature type="domain" description="KIB1-4 beta-propeller" evidence="2">
    <location>
        <begin position="93"/>
        <end position="354"/>
    </location>
</feature>
<evidence type="ECO:0000259" key="2">
    <source>
        <dbReference type="Pfam" id="PF03478"/>
    </source>
</evidence>
<feature type="compositionally biased region" description="Basic and acidic residues" evidence="1">
    <location>
        <begin position="438"/>
        <end position="451"/>
    </location>
</feature>
<evidence type="ECO:0000256" key="1">
    <source>
        <dbReference type="SAM" id="MobiDB-lite"/>
    </source>
</evidence>
<dbReference type="InterPro" id="IPR005174">
    <property type="entry name" value="KIB1-4_b-propeller"/>
</dbReference>
<dbReference type="PANTHER" id="PTHR33110">
    <property type="entry name" value="F-BOX/KELCH-REPEAT PROTEIN-RELATED"/>
    <property type="match status" value="1"/>
</dbReference>
<reference evidence="3" key="1">
    <citation type="submission" date="2015-06" db="UniProtKB">
        <authorList>
            <consortium name="EnsemblPlants"/>
        </authorList>
    </citation>
    <scope>IDENTIFICATION</scope>
</reference>
<protein>
    <recommendedName>
        <fullName evidence="2">KIB1-4 beta-propeller domain-containing protein</fullName>
    </recommendedName>
</protein>
<dbReference type="AlphaFoldDB" id="R7WCJ2"/>
<dbReference type="Gene3D" id="1.20.1280.50">
    <property type="match status" value="1"/>
</dbReference>
<name>R7WCJ2_AEGTA</name>
<evidence type="ECO:0000313" key="3">
    <source>
        <dbReference type="EnsemblPlants" id="EMT19678"/>
    </source>
</evidence>